<keyword evidence="1" id="KW-0175">Coiled coil</keyword>
<dbReference type="Proteomes" id="UP001161247">
    <property type="component" value="Chromosome 5"/>
</dbReference>
<evidence type="ECO:0000256" key="1">
    <source>
        <dbReference type="SAM" id="Coils"/>
    </source>
</evidence>
<protein>
    <submittedName>
        <fullName evidence="3">OLC1v1005222C1</fullName>
    </submittedName>
</protein>
<dbReference type="EMBL" id="OX459122">
    <property type="protein sequence ID" value="CAI9106147.1"/>
    <property type="molecule type" value="Genomic_DNA"/>
</dbReference>
<keyword evidence="4" id="KW-1185">Reference proteome</keyword>
<accession>A0AAV1DE38</accession>
<feature type="compositionally biased region" description="Low complexity" evidence="2">
    <location>
        <begin position="1"/>
        <end position="11"/>
    </location>
</feature>
<gene>
    <name evidence="3" type="ORF">OLC1_LOCUS14700</name>
</gene>
<feature type="region of interest" description="Disordered" evidence="2">
    <location>
        <begin position="1"/>
        <end position="34"/>
    </location>
</feature>
<evidence type="ECO:0000313" key="3">
    <source>
        <dbReference type="EMBL" id="CAI9106147.1"/>
    </source>
</evidence>
<organism evidence="3 4">
    <name type="scientific">Oldenlandia corymbosa var. corymbosa</name>
    <dbReference type="NCBI Taxonomy" id="529605"/>
    <lineage>
        <taxon>Eukaryota</taxon>
        <taxon>Viridiplantae</taxon>
        <taxon>Streptophyta</taxon>
        <taxon>Embryophyta</taxon>
        <taxon>Tracheophyta</taxon>
        <taxon>Spermatophyta</taxon>
        <taxon>Magnoliopsida</taxon>
        <taxon>eudicotyledons</taxon>
        <taxon>Gunneridae</taxon>
        <taxon>Pentapetalae</taxon>
        <taxon>asterids</taxon>
        <taxon>lamiids</taxon>
        <taxon>Gentianales</taxon>
        <taxon>Rubiaceae</taxon>
        <taxon>Rubioideae</taxon>
        <taxon>Spermacoceae</taxon>
        <taxon>Hedyotis-Oldenlandia complex</taxon>
        <taxon>Oldenlandia</taxon>
    </lineage>
</organism>
<evidence type="ECO:0000313" key="4">
    <source>
        <dbReference type="Proteomes" id="UP001161247"/>
    </source>
</evidence>
<name>A0AAV1DE38_OLDCO</name>
<dbReference type="AlphaFoldDB" id="A0AAV1DE38"/>
<evidence type="ECO:0000256" key="2">
    <source>
        <dbReference type="SAM" id="MobiDB-lite"/>
    </source>
</evidence>
<proteinExistence type="predicted"/>
<sequence>MNPGNAPANAPANPPSNAPPDNQNNPLAIPAPNPQESAALNQIIDLLVNIQATLDQRLQAVDEMLQALQEDMEEINNKMGSTNERIDEFTK</sequence>
<reference evidence="3" key="1">
    <citation type="submission" date="2023-03" db="EMBL/GenBank/DDBJ databases">
        <authorList>
            <person name="Julca I."/>
        </authorList>
    </citation>
    <scope>NUCLEOTIDE SEQUENCE</scope>
</reference>
<feature type="coiled-coil region" evidence="1">
    <location>
        <begin position="51"/>
        <end position="85"/>
    </location>
</feature>